<dbReference type="InterPro" id="IPR002110">
    <property type="entry name" value="Ankyrin_rpt"/>
</dbReference>
<keyword evidence="1" id="KW-0040">ANK repeat</keyword>
<dbReference type="Pfam" id="PF22600">
    <property type="entry name" value="MTPAP-like_central"/>
    <property type="match status" value="1"/>
</dbReference>
<organism evidence="5 6">
    <name type="scientific">Blepharisma stoltei</name>
    <dbReference type="NCBI Taxonomy" id="1481888"/>
    <lineage>
        <taxon>Eukaryota</taxon>
        <taxon>Sar</taxon>
        <taxon>Alveolata</taxon>
        <taxon>Ciliophora</taxon>
        <taxon>Postciliodesmatophora</taxon>
        <taxon>Heterotrichea</taxon>
        <taxon>Heterotrichida</taxon>
        <taxon>Blepharismidae</taxon>
        <taxon>Blepharisma</taxon>
    </lineage>
</organism>
<feature type="repeat" description="ANK" evidence="1">
    <location>
        <begin position="144"/>
        <end position="176"/>
    </location>
</feature>
<evidence type="ECO:0000259" key="4">
    <source>
        <dbReference type="Pfam" id="PF22600"/>
    </source>
</evidence>
<dbReference type="GO" id="GO:0031123">
    <property type="term" value="P:RNA 3'-end processing"/>
    <property type="evidence" value="ECO:0007669"/>
    <property type="project" value="TreeGrafter"/>
</dbReference>
<dbReference type="Gene3D" id="1.10.1410.10">
    <property type="match status" value="1"/>
</dbReference>
<dbReference type="CDD" id="cd05402">
    <property type="entry name" value="NT_PAP_TUTase"/>
    <property type="match status" value="1"/>
</dbReference>
<sequence length="731" mass="83760">MDNPDTSHNTSLSRAASEGDYEGLCELLSAPHKNDKNILNHSLYLAVCKSQSTSDHLHCVEALLNSSANPSYKDSGVSLLMHAAKMGQIQLVDLLIRYGAPVDDKDNESRTPLMYVCESDYGDNVDVVELLLNCKAQVDSKDNNENTALHKCAERGYVNSMRALLDSAAFFNAQNKEKDTPLHLAVRLGHEQCVELLLKWNAKTDLKNLNGKTPYEEAAENLKILFTPNPGTPITKSDISENEEPHSESSGCYESMPEDKEIQCSNCNARAAEICRFCYDESIEKSEINVKKIEELYVKNVELENIVKKLQADLEKKSGKIEKLKNKKEQLQQSLFDKENEIIEEADKCKKDCENSVILLQDELESTKEQILNLKHSLKIMNQENEMLRDKLEEEAKIPDKNGKKNKRKVAFLRIKNIHHTPKAEIVNLLQDDIMNFMQEWESWQLSLEPIFNDISTKISVLVEKTFQGAKLELYGSYVTKMHLPSSDIDMVVTHVEGDKKEILRLLDQVLQRQPYVKSTQLISLAVVPIIKLKCESRGKTINMDITVQDIKHTGVQCCSFVNRVQAAYGNIKPIFLILKHLFYLCGCKEPYNGGLSSYSLFLMVTSYFQSQKEKWLKRNSNTKKNLGEIFYQILKFYSVEFTYITPIFSYDPENPVQNPYPYPTEQFPKLIVVDPLNQQNNVAYSTRVENMIHILRIAYMNMNRTIQCDCSESRSPLYKMFFDTKQYLNF</sequence>
<dbReference type="Proteomes" id="UP001162131">
    <property type="component" value="Unassembled WGS sequence"/>
</dbReference>
<accession>A0AAU9JSZ3</accession>
<evidence type="ECO:0000256" key="1">
    <source>
        <dbReference type="PROSITE-ProRule" id="PRU00023"/>
    </source>
</evidence>
<dbReference type="PROSITE" id="PS50088">
    <property type="entry name" value="ANK_REPEAT"/>
    <property type="match status" value="4"/>
</dbReference>
<evidence type="ECO:0000256" key="2">
    <source>
        <dbReference type="SAM" id="Coils"/>
    </source>
</evidence>
<evidence type="ECO:0000313" key="5">
    <source>
        <dbReference type="EMBL" id="CAG9330872.1"/>
    </source>
</evidence>
<dbReference type="InterPro" id="IPR045862">
    <property type="entry name" value="Trf4-like"/>
</dbReference>
<proteinExistence type="predicted"/>
<dbReference type="InterPro" id="IPR043519">
    <property type="entry name" value="NT_sf"/>
</dbReference>
<dbReference type="Gene3D" id="3.30.460.10">
    <property type="entry name" value="Beta Polymerase, domain 2"/>
    <property type="match status" value="1"/>
</dbReference>
<feature type="coiled-coil region" evidence="2">
    <location>
        <begin position="293"/>
        <end position="398"/>
    </location>
</feature>
<evidence type="ECO:0000256" key="3">
    <source>
        <dbReference type="SAM" id="MobiDB-lite"/>
    </source>
</evidence>
<gene>
    <name evidence="5" type="ORF">BSTOLATCC_MIC52282</name>
</gene>
<evidence type="ECO:0000313" key="6">
    <source>
        <dbReference type="Proteomes" id="UP001162131"/>
    </source>
</evidence>
<dbReference type="InterPro" id="IPR036770">
    <property type="entry name" value="Ankyrin_rpt-contain_sf"/>
</dbReference>
<dbReference type="PROSITE" id="PS50297">
    <property type="entry name" value="ANK_REP_REGION"/>
    <property type="match status" value="2"/>
</dbReference>
<dbReference type="GO" id="GO:0043634">
    <property type="term" value="P:polyadenylation-dependent ncRNA catabolic process"/>
    <property type="evidence" value="ECO:0007669"/>
    <property type="project" value="TreeGrafter"/>
</dbReference>
<dbReference type="SUPFAM" id="SSF81631">
    <property type="entry name" value="PAP/OAS1 substrate-binding domain"/>
    <property type="match status" value="1"/>
</dbReference>
<feature type="domain" description="Poly(A) RNA polymerase mitochondrial-like central palm" evidence="4">
    <location>
        <begin position="432"/>
        <end position="550"/>
    </location>
</feature>
<protein>
    <recommendedName>
        <fullName evidence="4">Poly(A) RNA polymerase mitochondrial-like central palm domain-containing protein</fullName>
    </recommendedName>
</protein>
<dbReference type="Gene3D" id="1.25.40.20">
    <property type="entry name" value="Ankyrin repeat-containing domain"/>
    <property type="match status" value="2"/>
</dbReference>
<dbReference type="InterPro" id="IPR054708">
    <property type="entry name" value="MTPAP-like_central"/>
</dbReference>
<dbReference type="SMART" id="SM00248">
    <property type="entry name" value="ANK"/>
    <property type="match status" value="6"/>
</dbReference>
<dbReference type="GO" id="GO:0003729">
    <property type="term" value="F:mRNA binding"/>
    <property type="evidence" value="ECO:0007669"/>
    <property type="project" value="TreeGrafter"/>
</dbReference>
<dbReference type="GO" id="GO:0005730">
    <property type="term" value="C:nucleolus"/>
    <property type="evidence" value="ECO:0007669"/>
    <property type="project" value="TreeGrafter"/>
</dbReference>
<dbReference type="PANTHER" id="PTHR23092:SF15">
    <property type="entry name" value="INACTIVE NON-CANONICAL POLY(A) RNA POLYMERASE PROTEIN TRF4-2-RELATED"/>
    <property type="match status" value="1"/>
</dbReference>
<feature type="region of interest" description="Disordered" evidence="3">
    <location>
        <begin position="233"/>
        <end position="254"/>
    </location>
</feature>
<reference evidence="5" key="1">
    <citation type="submission" date="2021-09" db="EMBL/GenBank/DDBJ databases">
        <authorList>
            <consortium name="AG Swart"/>
            <person name="Singh M."/>
            <person name="Singh A."/>
            <person name="Seah K."/>
            <person name="Emmerich C."/>
        </authorList>
    </citation>
    <scope>NUCLEOTIDE SEQUENCE</scope>
    <source>
        <strain evidence="5">ATCC30299</strain>
    </source>
</reference>
<comment type="caution">
    <text evidence="5">The sequence shown here is derived from an EMBL/GenBank/DDBJ whole genome shotgun (WGS) entry which is preliminary data.</text>
</comment>
<keyword evidence="6" id="KW-1185">Reference proteome</keyword>
<dbReference type="EMBL" id="CAJZBQ010000052">
    <property type="protein sequence ID" value="CAG9330872.1"/>
    <property type="molecule type" value="Genomic_DNA"/>
</dbReference>
<keyword evidence="2" id="KW-0175">Coiled coil</keyword>
<name>A0AAU9JSZ3_9CILI</name>
<dbReference type="GO" id="GO:1990817">
    <property type="term" value="F:poly(A) RNA polymerase activity"/>
    <property type="evidence" value="ECO:0007669"/>
    <property type="project" value="InterPro"/>
</dbReference>
<dbReference type="SUPFAM" id="SSF48403">
    <property type="entry name" value="Ankyrin repeat"/>
    <property type="match status" value="1"/>
</dbReference>
<feature type="repeat" description="ANK" evidence="1">
    <location>
        <begin position="108"/>
        <end position="143"/>
    </location>
</feature>
<feature type="repeat" description="ANK" evidence="1">
    <location>
        <begin position="75"/>
        <end position="107"/>
    </location>
</feature>
<dbReference type="SUPFAM" id="SSF81301">
    <property type="entry name" value="Nucleotidyltransferase"/>
    <property type="match status" value="1"/>
</dbReference>
<dbReference type="GO" id="GO:0031499">
    <property type="term" value="C:TRAMP complex"/>
    <property type="evidence" value="ECO:0007669"/>
    <property type="project" value="TreeGrafter"/>
</dbReference>
<dbReference type="Pfam" id="PF12796">
    <property type="entry name" value="Ank_2"/>
    <property type="match status" value="2"/>
</dbReference>
<dbReference type="PANTHER" id="PTHR23092">
    <property type="entry name" value="POLY(A) RNA POLYMERASE"/>
    <property type="match status" value="1"/>
</dbReference>
<feature type="repeat" description="ANK" evidence="1">
    <location>
        <begin position="177"/>
        <end position="209"/>
    </location>
</feature>
<dbReference type="AlphaFoldDB" id="A0AAU9JSZ3"/>